<keyword evidence="4" id="KW-0496">Mitochondrion</keyword>
<dbReference type="GO" id="GO:0032543">
    <property type="term" value="P:mitochondrial translation"/>
    <property type="evidence" value="ECO:0007669"/>
    <property type="project" value="InterPro"/>
</dbReference>
<dbReference type="EMBL" id="HE650824">
    <property type="protein sequence ID" value="CCF58066.1"/>
    <property type="molecule type" value="Genomic_DNA"/>
</dbReference>
<proteinExistence type="inferred from homology"/>
<evidence type="ECO:0000256" key="6">
    <source>
        <dbReference type="ARBA" id="ARBA00035188"/>
    </source>
</evidence>
<evidence type="ECO:0000259" key="8">
    <source>
        <dbReference type="SMART" id="SM00916"/>
    </source>
</evidence>
<evidence type="ECO:0000256" key="1">
    <source>
        <dbReference type="ARBA" id="ARBA00004173"/>
    </source>
</evidence>
<dbReference type="SUPFAM" id="SSF52833">
    <property type="entry name" value="Thioredoxin-like"/>
    <property type="match status" value="1"/>
</dbReference>
<dbReference type="InterPro" id="IPR039927">
    <property type="entry name" value="Ribosomal_mL43"/>
</dbReference>
<comment type="subcellular location">
    <subcellularLocation>
        <location evidence="1">Mitochondrion</location>
    </subcellularLocation>
</comment>
<keyword evidence="10" id="KW-1185">Reference proteome</keyword>
<accession>H2AUL6</accession>
<evidence type="ECO:0000256" key="4">
    <source>
        <dbReference type="ARBA" id="ARBA00023128"/>
    </source>
</evidence>
<dbReference type="OrthoDB" id="88at2759"/>
<dbReference type="Pfam" id="PF05047">
    <property type="entry name" value="L51_S25_CI-B8"/>
    <property type="match status" value="1"/>
</dbReference>
<evidence type="ECO:0000256" key="5">
    <source>
        <dbReference type="ARBA" id="ARBA00023274"/>
    </source>
</evidence>
<dbReference type="FunFam" id="3.40.30.10:FF:000173">
    <property type="entry name" value="Mitochondrial 54S ribosomal protein"/>
    <property type="match status" value="1"/>
</dbReference>
<dbReference type="Gene3D" id="3.40.30.10">
    <property type="entry name" value="Glutaredoxin"/>
    <property type="match status" value="1"/>
</dbReference>
<dbReference type="InterPro" id="IPR007741">
    <property type="entry name" value="Ribosomal_mL43/mS25/NADH_DH"/>
</dbReference>
<evidence type="ECO:0000256" key="7">
    <source>
        <dbReference type="ARBA" id="ARBA00075061"/>
    </source>
</evidence>
<reference evidence="9 10" key="1">
    <citation type="journal article" date="2011" name="Proc. Natl. Acad. Sci. U.S.A.">
        <title>Evolutionary erosion of yeast sex chromosomes by mating-type switching accidents.</title>
        <authorList>
            <person name="Gordon J.L."/>
            <person name="Armisen D."/>
            <person name="Proux-Wera E."/>
            <person name="Oheigeartaigh S.S."/>
            <person name="Byrne K.P."/>
            <person name="Wolfe K.H."/>
        </authorList>
    </citation>
    <scope>NUCLEOTIDE SEQUENCE [LARGE SCALE GENOMIC DNA]</scope>
    <source>
        <strain evidence="10">ATCC 22294 / BCRC 22015 / CBS 2517 / CECT 1963 / NBRC 1671 / NRRL Y-8276</strain>
    </source>
</reference>
<dbReference type="InterPro" id="IPR036249">
    <property type="entry name" value="Thioredoxin-like_sf"/>
</dbReference>
<dbReference type="STRING" id="1071382.H2AUL6"/>
<dbReference type="SMART" id="SM00916">
    <property type="entry name" value="L51_S25_CI-B8"/>
    <property type="match status" value="1"/>
</dbReference>
<dbReference type="HOGENOM" id="CLU_117700_1_1_1"/>
<dbReference type="PANTHER" id="PTHR21396:SF2">
    <property type="entry name" value="LARGE RIBOSOMAL SUBUNIT PROTEIN ML43"/>
    <property type="match status" value="1"/>
</dbReference>
<dbReference type="GeneID" id="13882390"/>
<dbReference type="RefSeq" id="XP_003957201.1">
    <property type="nucleotide sequence ID" value="XM_003957152.1"/>
</dbReference>
<evidence type="ECO:0000313" key="9">
    <source>
        <dbReference type="EMBL" id="CCF58066.1"/>
    </source>
</evidence>
<evidence type="ECO:0000256" key="2">
    <source>
        <dbReference type="ARBA" id="ARBA00006073"/>
    </source>
</evidence>
<dbReference type="eggNOG" id="KOG3445">
    <property type="taxonomic scope" value="Eukaryota"/>
</dbReference>
<gene>
    <name evidence="9" type="primary">KAFR0D04180</name>
    <name evidence="9" type="ORF">KAFR_0D04180</name>
</gene>
<name>H2AUL6_KAZAF</name>
<keyword evidence="5" id="KW-0687">Ribonucleoprotein</keyword>
<dbReference type="Proteomes" id="UP000005220">
    <property type="component" value="Chromosome 4"/>
</dbReference>
<dbReference type="GO" id="GO:0045454">
    <property type="term" value="P:cell redox homeostasis"/>
    <property type="evidence" value="ECO:0007669"/>
    <property type="project" value="EnsemblFungi"/>
</dbReference>
<dbReference type="GO" id="GO:0005762">
    <property type="term" value="C:mitochondrial large ribosomal subunit"/>
    <property type="evidence" value="ECO:0007669"/>
    <property type="project" value="EnsemblFungi"/>
</dbReference>
<sequence>MVVKAISRVSLPVNGVSTFVLPCCKITLQYCNWGGSSQGMRHFLKSSRLDKLATKYPSIEFNIIKKSGHPLVRAKYTNGREKVVCVGNMNIDNVENKILLLKDSSGEQLMKLSKNDNVRSLNGSVRGVWSPFHSAFKHKV</sequence>
<dbReference type="KEGG" id="kaf:KAFR_0D04180"/>
<dbReference type="GO" id="GO:0003735">
    <property type="term" value="F:structural constituent of ribosome"/>
    <property type="evidence" value="ECO:0007669"/>
    <property type="project" value="EnsemblFungi"/>
</dbReference>
<protein>
    <recommendedName>
        <fullName evidence="6">Large ribosomal subunit protein mL43</fullName>
    </recommendedName>
    <alternativeName>
        <fullName evidence="7">54S ribosomal protein L51, mitochondrial</fullName>
    </alternativeName>
</protein>
<dbReference type="AlphaFoldDB" id="H2AUL6"/>
<dbReference type="InParanoid" id="H2AUL6"/>
<feature type="domain" description="Ribosomal protein/NADH dehydrogenase" evidence="8">
    <location>
        <begin position="32"/>
        <end position="105"/>
    </location>
</feature>
<dbReference type="PANTHER" id="PTHR21396">
    <property type="entry name" value="39S RIBOSOMAL PROTEIN L43"/>
    <property type="match status" value="1"/>
</dbReference>
<comment type="similarity">
    <text evidence="2">Belongs to the mitochondrion-specific ribosomal protein mL43 family.</text>
</comment>
<organism evidence="9 10">
    <name type="scientific">Kazachstania africana (strain ATCC 22294 / BCRC 22015 / CBS 2517 / CECT 1963 / NBRC 1671 / NRRL Y-8276)</name>
    <name type="common">Yeast</name>
    <name type="synonym">Kluyveromyces africanus</name>
    <dbReference type="NCBI Taxonomy" id="1071382"/>
    <lineage>
        <taxon>Eukaryota</taxon>
        <taxon>Fungi</taxon>
        <taxon>Dikarya</taxon>
        <taxon>Ascomycota</taxon>
        <taxon>Saccharomycotina</taxon>
        <taxon>Saccharomycetes</taxon>
        <taxon>Saccharomycetales</taxon>
        <taxon>Saccharomycetaceae</taxon>
        <taxon>Kazachstania</taxon>
    </lineage>
</organism>
<evidence type="ECO:0000313" key="10">
    <source>
        <dbReference type="Proteomes" id="UP000005220"/>
    </source>
</evidence>
<evidence type="ECO:0000256" key="3">
    <source>
        <dbReference type="ARBA" id="ARBA00022980"/>
    </source>
</evidence>
<keyword evidence="3" id="KW-0689">Ribosomal protein</keyword>
<dbReference type="FunCoup" id="H2AUL6">
    <property type="interactions" value="410"/>
</dbReference>